<evidence type="ECO:0000313" key="10">
    <source>
        <dbReference type="Proteomes" id="UP000242715"/>
    </source>
</evidence>
<organism evidence="9 10">
    <name type="scientific">Trifolium subterraneum</name>
    <name type="common">Subterranean clover</name>
    <dbReference type="NCBI Taxonomy" id="3900"/>
    <lineage>
        <taxon>Eukaryota</taxon>
        <taxon>Viridiplantae</taxon>
        <taxon>Streptophyta</taxon>
        <taxon>Embryophyta</taxon>
        <taxon>Tracheophyta</taxon>
        <taxon>Spermatophyta</taxon>
        <taxon>Magnoliopsida</taxon>
        <taxon>eudicotyledons</taxon>
        <taxon>Gunneridae</taxon>
        <taxon>Pentapetalae</taxon>
        <taxon>rosids</taxon>
        <taxon>fabids</taxon>
        <taxon>Fabales</taxon>
        <taxon>Fabaceae</taxon>
        <taxon>Papilionoideae</taxon>
        <taxon>50 kb inversion clade</taxon>
        <taxon>NPAAA clade</taxon>
        <taxon>Hologalegina</taxon>
        <taxon>IRL clade</taxon>
        <taxon>Trifolieae</taxon>
        <taxon>Trifolium</taxon>
    </lineage>
</organism>
<dbReference type="Pfam" id="PF13976">
    <property type="entry name" value="gag_pre-integrs"/>
    <property type="match status" value="1"/>
</dbReference>
<dbReference type="SUPFAM" id="SSF53098">
    <property type="entry name" value="Ribonuclease H-like"/>
    <property type="match status" value="1"/>
</dbReference>
<dbReference type="InterPro" id="IPR001584">
    <property type="entry name" value="Integrase_cat-core"/>
</dbReference>
<gene>
    <name evidence="9" type="ORF">TSUD_35440</name>
</gene>
<evidence type="ECO:0000256" key="4">
    <source>
        <dbReference type="ARBA" id="ARBA00022801"/>
    </source>
</evidence>
<dbReference type="CDD" id="cd09272">
    <property type="entry name" value="RNase_HI_RT_Ty1"/>
    <property type="match status" value="1"/>
</dbReference>
<dbReference type="PROSITE" id="PS50994">
    <property type="entry name" value="INTEGRASE"/>
    <property type="match status" value="1"/>
</dbReference>
<keyword evidence="5" id="KW-0862">Zinc</keyword>
<evidence type="ECO:0000256" key="3">
    <source>
        <dbReference type="ARBA" id="ARBA00022750"/>
    </source>
</evidence>
<dbReference type="SMART" id="SM00343">
    <property type="entry name" value="ZnF_C2HC"/>
    <property type="match status" value="1"/>
</dbReference>
<feature type="compositionally biased region" description="Basic and acidic residues" evidence="6">
    <location>
        <begin position="667"/>
        <end position="678"/>
    </location>
</feature>
<dbReference type="PANTHER" id="PTHR42648">
    <property type="entry name" value="TRANSPOSASE, PUTATIVE-RELATED"/>
    <property type="match status" value="1"/>
</dbReference>
<feature type="compositionally biased region" description="Basic residues" evidence="6">
    <location>
        <begin position="197"/>
        <end position="210"/>
    </location>
</feature>
<dbReference type="Pfam" id="PF25597">
    <property type="entry name" value="SH3_retrovirus"/>
    <property type="match status" value="1"/>
</dbReference>
<dbReference type="InterPro" id="IPR054722">
    <property type="entry name" value="PolX-like_BBD"/>
</dbReference>
<name>A0A2Z6LRA5_TRISU</name>
<keyword evidence="2" id="KW-0479">Metal-binding</keyword>
<dbReference type="Pfam" id="PF14223">
    <property type="entry name" value="Retrotran_gag_2"/>
    <property type="match status" value="1"/>
</dbReference>
<evidence type="ECO:0000259" key="8">
    <source>
        <dbReference type="PROSITE" id="PS50994"/>
    </source>
</evidence>
<evidence type="ECO:0000256" key="2">
    <source>
        <dbReference type="ARBA" id="ARBA00022723"/>
    </source>
</evidence>
<evidence type="ECO:0000313" key="9">
    <source>
        <dbReference type="EMBL" id="GAU21581.1"/>
    </source>
</evidence>
<dbReference type="InterPro" id="IPR025724">
    <property type="entry name" value="GAG-pre-integrase_dom"/>
</dbReference>
<evidence type="ECO:0000256" key="6">
    <source>
        <dbReference type="SAM" id="MobiDB-lite"/>
    </source>
</evidence>
<feature type="domain" description="Integrase catalytic" evidence="8">
    <location>
        <begin position="442"/>
        <end position="568"/>
    </location>
</feature>
<protein>
    <recommendedName>
        <fullName evidence="11">Copia-type polyprotein</fullName>
    </recommendedName>
</protein>
<dbReference type="InterPro" id="IPR039537">
    <property type="entry name" value="Retrotran_Ty1/copia-like"/>
</dbReference>
<keyword evidence="10" id="KW-1185">Reference proteome</keyword>
<dbReference type="GO" id="GO:0015074">
    <property type="term" value="P:DNA integration"/>
    <property type="evidence" value="ECO:0007669"/>
    <property type="project" value="InterPro"/>
</dbReference>
<dbReference type="Gene3D" id="4.10.60.10">
    <property type="entry name" value="Zinc finger, CCHC-type"/>
    <property type="match status" value="1"/>
</dbReference>
<keyword evidence="5" id="KW-0863">Zinc-finger</keyword>
<keyword evidence="4" id="KW-0378">Hydrolase</keyword>
<evidence type="ECO:0000256" key="1">
    <source>
        <dbReference type="ARBA" id="ARBA00022670"/>
    </source>
</evidence>
<dbReference type="PROSITE" id="PS50158">
    <property type="entry name" value="ZF_CCHC"/>
    <property type="match status" value="1"/>
</dbReference>
<reference evidence="10" key="1">
    <citation type="journal article" date="2017" name="Front. Plant Sci.">
        <title>Climate Clever Clovers: New Paradigm to Reduce the Environmental Footprint of Ruminants by Breeding Low Methanogenic Forages Utilizing Haplotype Variation.</title>
        <authorList>
            <person name="Kaur P."/>
            <person name="Appels R."/>
            <person name="Bayer P.E."/>
            <person name="Keeble-Gagnere G."/>
            <person name="Wang J."/>
            <person name="Hirakawa H."/>
            <person name="Shirasawa K."/>
            <person name="Vercoe P."/>
            <person name="Stefanova K."/>
            <person name="Durmic Z."/>
            <person name="Nichols P."/>
            <person name="Revell C."/>
            <person name="Isobe S.N."/>
            <person name="Edwards D."/>
            <person name="Erskine W."/>
        </authorList>
    </citation>
    <scope>NUCLEOTIDE SEQUENCE [LARGE SCALE GENOMIC DNA]</scope>
    <source>
        <strain evidence="10">cv. Daliak</strain>
    </source>
</reference>
<dbReference type="Pfam" id="PF07727">
    <property type="entry name" value="RVT_2"/>
    <property type="match status" value="1"/>
</dbReference>
<evidence type="ECO:0008006" key="11">
    <source>
        <dbReference type="Google" id="ProtNLM"/>
    </source>
</evidence>
<keyword evidence="3" id="KW-0064">Aspartyl protease</keyword>
<feature type="region of interest" description="Disordered" evidence="6">
    <location>
        <begin position="176"/>
        <end position="210"/>
    </location>
</feature>
<dbReference type="InterPro" id="IPR043502">
    <property type="entry name" value="DNA/RNA_pol_sf"/>
</dbReference>
<dbReference type="PANTHER" id="PTHR42648:SF18">
    <property type="entry name" value="RETROTRANSPOSON, UNCLASSIFIED-LIKE PROTEIN"/>
    <property type="match status" value="1"/>
</dbReference>
<dbReference type="InterPro" id="IPR036397">
    <property type="entry name" value="RNaseH_sf"/>
</dbReference>
<dbReference type="GO" id="GO:0006508">
    <property type="term" value="P:proteolysis"/>
    <property type="evidence" value="ECO:0007669"/>
    <property type="project" value="UniProtKB-KW"/>
</dbReference>
<dbReference type="OrthoDB" id="2013098at2759"/>
<dbReference type="InterPro" id="IPR013103">
    <property type="entry name" value="RVT_2"/>
</dbReference>
<dbReference type="Pfam" id="PF00665">
    <property type="entry name" value="rve"/>
    <property type="match status" value="1"/>
</dbReference>
<dbReference type="SUPFAM" id="SSF57756">
    <property type="entry name" value="Retrovirus zinc finger-like domains"/>
    <property type="match status" value="1"/>
</dbReference>
<dbReference type="Pfam" id="PF22936">
    <property type="entry name" value="Pol_BBD"/>
    <property type="match status" value="1"/>
</dbReference>
<dbReference type="Gene3D" id="3.30.420.10">
    <property type="entry name" value="Ribonuclease H-like superfamily/Ribonuclease H"/>
    <property type="match status" value="1"/>
</dbReference>
<proteinExistence type="predicted"/>
<dbReference type="InterPro" id="IPR057670">
    <property type="entry name" value="SH3_retrovirus"/>
</dbReference>
<accession>A0A2Z6LRA5</accession>
<dbReference type="InterPro" id="IPR012337">
    <property type="entry name" value="RNaseH-like_sf"/>
</dbReference>
<feature type="compositionally biased region" description="Polar residues" evidence="6">
    <location>
        <begin position="687"/>
        <end position="702"/>
    </location>
</feature>
<dbReference type="EMBL" id="DF973232">
    <property type="protein sequence ID" value="GAU21581.1"/>
    <property type="molecule type" value="Genomic_DNA"/>
</dbReference>
<keyword evidence="1" id="KW-0645">Protease</keyword>
<feature type="region of interest" description="Disordered" evidence="6">
    <location>
        <begin position="667"/>
        <end position="706"/>
    </location>
</feature>
<dbReference type="SUPFAM" id="SSF56672">
    <property type="entry name" value="DNA/RNA polymerases"/>
    <property type="match status" value="1"/>
</dbReference>
<dbReference type="InterPro" id="IPR036875">
    <property type="entry name" value="Znf_CCHC_sf"/>
</dbReference>
<dbReference type="GO" id="GO:0008270">
    <property type="term" value="F:zinc ion binding"/>
    <property type="evidence" value="ECO:0007669"/>
    <property type="project" value="UniProtKB-KW"/>
</dbReference>
<dbReference type="Proteomes" id="UP000242715">
    <property type="component" value="Unassembled WGS sequence"/>
</dbReference>
<evidence type="ECO:0000259" key="7">
    <source>
        <dbReference type="PROSITE" id="PS50158"/>
    </source>
</evidence>
<sequence length="1283" mass="146471">MADSSEFAKPTIPKFDGYYDHWAMLTENLLRSKEYWSLIETGVVTSIDRSILETILDRDTAKDIWDAMRTKYQGSTRVKRAQLQALKKDFEVLAMGDSETVDEYFARTMAIANKMTACGERMTQVTIVEKILRSLPTKFNFVVCSIEQLNDVTTLSIDELQSSLIVQEQRLKSQQISHEEQALKAANGGRGSGASRGRGRSSSRGGRGRGRVARETIECFKCHKLGHYRSECPDWEGNANYAEFLDEEETLLMARTNTNESKHETWFLDSGCSNHMVGNKDWLYELDESYRDTVKLGDDSKMNVMGKGNVKLSIDGRIHVITGVFYIPGLKSNLLSIGQIQQKNVTIVFKNDIGKIYHDDKGLLFTTQMSPNRMYVVNVNVIMPKCLQVTKKDWSQLWHSRYGHLSIKGLNTLARKEMVKGLPPLEELNEHCVDCLTGKQHRDAIPKQAVWRAKLKLELVHSDICGPLNPISNGGNRYFITFTDDFSRKTWTYFLKEKSSALDTFKMFKPMVEKESGCAIQNLRTDRGGEFLSTAFNDFCSNQGIKRQLTTAYTPQQNGVSERKNRTLLNMATHVMNRSPTLSVKDITPEEAWSGIKPSVHHFRVFGCITFAHVPDKQRTKLDDKSIKCVHLGVSDESKAYKLYDPIKKKIIISRDVIFEENHSWDWNSEGKKRSDKQDSDDDIEVETTSGANTPIVNTNEMPENDHMVVENTSSDDEEAEPSQVSVTRIRRPSTRLRDNVTGSDLEEDESTENFQNLAVYTTNNDPKSFGEAEKLDVWRKAMDQEMEAIENNMTWELTTLPDRANTIGVKWVYKTKYNEKGEIEKHKARLVAKGYSQKHGIDYDEVFAPVARWDTIRVILALAAKENWKVFQLDVKSAFLHGELTEDIYVEQPPGYQKGNKDMVYKLKKALYGLRQAPRAWYSKIEAYFTVEQFKKCSHEHTLFVKYGSNNKILIVSLYVDDLICTGNDLNMIHDFKESMKKNFAMTDLGKMKYFLGVEVTQSKDGIFIHQHKYALEILKRFGMENCNKVCSPIVPGCKLNKDENGNATDAKRFKQMVGCMMYLLATRPDLAYSICLVARFMERPTDMHIAAVKRIMRYLKGTLTDEIMYKHTNDKRLELIGWSDSDYAGDLNDRKSTSGYVFMLGTGVISWFSKKQPIVTLSTTEAEYVAAAVCACQCIWLKNVLNHLQITHNNGIVIYCDNSSSIKLSKNPIMHGRCKHIDVRFHFLRNLTKDGIVELKHCKSQEQLADLMTKPLKLEAFLKLKEGLGMQQCLKYVACDP</sequence>
<feature type="domain" description="CCHC-type" evidence="7">
    <location>
        <begin position="219"/>
        <end position="234"/>
    </location>
</feature>
<dbReference type="GO" id="GO:0004190">
    <property type="term" value="F:aspartic-type endopeptidase activity"/>
    <property type="evidence" value="ECO:0007669"/>
    <property type="project" value="UniProtKB-KW"/>
</dbReference>
<evidence type="ECO:0000256" key="5">
    <source>
        <dbReference type="PROSITE-ProRule" id="PRU00047"/>
    </source>
</evidence>
<dbReference type="InterPro" id="IPR001878">
    <property type="entry name" value="Znf_CCHC"/>
</dbReference>
<dbReference type="GO" id="GO:0003676">
    <property type="term" value="F:nucleic acid binding"/>
    <property type="evidence" value="ECO:0007669"/>
    <property type="project" value="InterPro"/>
</dbReference>